<dbReference type="OrthoDB" id="4147016at2759"/>
<feature type="region of interest" description="Disordered" evidence="1">
    <location>
        <begin position="304"/>
        <end position="328"/>
    </location>
</feature>
<feature type="compositionally biased region" description="Low complexity" evidence="1">
    <location>
        <begin position="739"/>
        <end position="780"/>
    </location>
</feature>
<evidence type="ECO:0000313" key="2">
    <source>
        <dbReference type="EMBL" id="KIW35038.1"/>
    </source>
</evidence>
<dbReference type="VEuPathDB" id="FungiDB:PV07_01766"/>
<dbReference type="AlphaFoldDB" id="A0A0D2CVB1"/>
<feature type="compositionally biased region" description="Gly residues" evidence="1">
    <location>
        <begin position="14"/>
        <end position="34"/>
    </location>
</feature>
<dbReference type="Proteomes" id="UP000054466">
    <property type="component" value="Unassembled WGS sequence"/>
</dbReference>
<name>A0A0D2CVB1_9EURO</name>
<feature type="compositionally biased region" description="Low complexity" evidence="1">
    <location>
        <begin position="57"/>
        <end position="75"/>
    </location>
</feature>
<feature type="region of interest" description="Disordered" evidence="1">
    <location>
        <begin position="346"/>
        <end position="371"/>
    </location>
</feature>
<sequence length="814" mass="89809">MDPSGRGSNRGAPRRGGSGRGVPRGVARGRGGASRGARSQSGPSRGTTASGLSSGGPSQAGTTQSAATQPATSQGGPNLGNPSNIILPVNRRLGYQENPPDPPPPRDDGEREARITALRHQLAYPHALPGARLRWYLQRNNWDVNRAAAEFWQYVDNPSAINLPDNVVPPIIRRGTTVERERLQQVHDMQTALRKEFPERSTGNVEMMLLHHACNFITDAVDEELAKRNGDYDDFELEAARLSQPADSQLVLDQRLAEFLHMSATNSVYSAQKLLEQHDWNLASATEAWMAAGGLHVIFPPQESEDQEEHNGLRGINVNRPPQVRNGQFQFFDDDLDKFDQWVTEKSKKAGKGRAGSDPESSDAETDISGGHADELQQVLASFPSSMRKRRRIIADESRSAPQNEPQTGAEDSRQGRGVGARQARTRSSGRVANVDPNKGESDEANKMDVDIKVKIPGRDYIRSGRGATGIPRGAPINPDRSPAVVHCPDPTKFYIEYIKNGKYHIEWFQGRFGTGKKNNAPFRWNELPDNTVKEVEFDCHNKEHITKLNRWRNDRFVQITGVGKKEPNGGPFNKYEEQWLVEQEAMRIEEKFCDRAGQLHGHPGRTDPLQYIQTQERFENLANFPIPLPLAEQRDLANRFNQVFAGQRFYDKEMYKPASGGVGSFVIQRRRIDMGRVGDVPRPARTMTELRQHRCRIAALSKHFMLKHDKSKWKDVQDESELVSDVDSDFEQESGRGATAAPAAANVSSAPQVQSQPGNQAQAGTGAAQNANAAGGQTTSSAAPGANTAAQDDNDVEMGGNDDDEAEDSDLYG</sequence>
<dbReference type="STRING" id="569365.A0A0D2CVB1"/>
<feature type="compositionally biased region" description="Polar residues" evidence="1">
    <location>
        <begin position="47"/>
        <end position="56"/>
    </location>
</feature>
<dbReference type="EMBL" id="KN847040">
    <property type="protein sequence ID" value="KIW35038.1"/>
    <property type="molecule type" value="Genomic_DNA"/>
</dbReference>
<accession>A0A0D2CVB1</accession>
<organism evidence="2 3">
    <name type="scientific">Cladophialophora immunda</name>
    <dbReference type="NCBI Taxonomy" id="569365"/>
    <lineage>
        <taxon>Eukaryota</taxon>
        <taxon>Fungi</taxon>
        <taxon>Dikarya</taxon>
        <taxon>Ascomycota</taxon>
        <taxon>Pezizomycotina</taxon>
        <taxon>Eurotiomycetes</taxon>
        <taxon>Chaetothyriomycetidae</taxon>
        <taxon>Chaetothyriales</taxon>
        <taxon>Herpotrichiellaceae</taxon>
        <taxon>Cladophialophora</taxon>
    </lineage>
</organism>
<feature type="region of interest" description="Disordered" evidence="1">
    <location>
        <begin position="725"/>
        <end position="814"/>
    </location>
</feature>
<gene>
    <name evidence="2" type="ORF">PV07_01766</name>
</gene>
<dbReference type="HOGENOM" id="CLU_018493_0_0_1"/>
<feature type="compositionally biased region" description="Low complexity" evidence="1">
    <location>
        <begin position="1"/>
        <end position="11"/>
    </location>
</feature>
<feature type="compositionally biased region" description="Low complexity" evidence="1">
    <location>
        <begin position="35"/>
        <end position="46"/>
    </location>
</feature>
<proteinExistence type="predicted"/>
<feature type="region of interest" description="Disordered" evidence="1">
    <location>
        <begin position="1"/>
        <end position="86"/>
    </location>
</feature>
<dbReference type="RefSeq" id="XP_016255254.1">
    <property type="nucleotide sequence ID" value="XM_016388326.1"/>
</dbReference>
<keyword evidence="3" id="KW-1185">Reference proteome</keyword>
<reference evidence="2 3" key="1">
    <citation type="submission" date="2015-01" db="EMBL/GenBank/DDBJ databases">
        <title>The Genome Sequence of Cladophialophora immunda CBS83496.</title>
        <authorList>
            <consortium name="The Broad Institute Genomics Platform"/>
            <person name="Cuomo C."/>
            <person name="de Hoog S."/>
            <person name="Gorbushina A."/>
            <person name="Stielow B."/>
            <person name="Teixiera M."/>
            <person name="Abouelleil A."/>
            <person name="Chapman S.B."/>
            <person name="Priest M."/>
            <person name="Young S.K."/>
            <person name="Wortman J."/>
            <person name="Nusbaum C."/>
            <person name="Birren B."/>
        </authorList>
    </citation>
    <scope>NUCLEOTIDE SEQUENCE [LARGE SCALE GENOMIC DNA]</scope>
    <source>
        <strain evidence="2 3">CBS 83496</strain>
    </source>
</reference>
<feature type="compositionally biased region" description="Acidic residues" evidence="1">
    <location>
        <begin position="793"/>
        <end position="814"/>
    </location>
</feature>
<protein>
    <submittedName>
        <fullName evidence="2">Uncharacterized protein</fullName>
    </submittedName>
</protein>
<evidence type="ECO:0000313" key="3">
    <source>
        <dbReference type="Proteomes" id="UP000054466"/>
    </source>
</evidence>
<evidence type="ECO:0000256" key="1">
    <source>
        <dbReference type="SAM" id="MobiDB-lite"/>
    </source>
</evidence>
<feature type="region of interest" description="Disordered" evidence="1">
    <location>
        <begin position="395"/>
        <end position="444"/>
    </location>
</feature>
<dbReference type="GeneID" id="27340960"/>